<name>A0A1W2D651_KIBAR</name>
<gene>
    <name evidence="1" type="ORF">SAMN05661093_02904</name>
</gene>
<organism evidence="1 2">
    <name type="scientific">Kibdelosporangium aridum</name>
    <dbReference type="NCBI Taxonomy" id="2030"/>
    <lineage>
        <taxon>Bacteria</taxon>
        <taxon>Bacillati</taxon>
        <taxon>Actinomycetota</taxon>
        <taxon>Actinomycetes</taxon>
        <taxon>Pseudonocardiales</taxon>
        <taxon>Pseudonocardiaceae</taxon>
        <taxon>Kibdelosporangium</taxon>
    </lineage>
</organism>
<dbReference type="EMBL" id="FWXV01000002">
    <property type="protein sequence ID" value="SMC92939.1"/>
    <property type="molecule type" value="Genomic_DNA"/>
</dbReference>
<accession>A0A1W2D651</accession>
<reference evidence="1 2" key="1">
    <citation type="submission" date="2017-04" db="EMBL/GenBank/DDBJ databases">
        <authorList>
            <person name="Afonso C.L."/>
            <person name="Miller P.J."/>
            <person name="Scott M.A."/>
            <person name="Spackman E."/>
            <person name="Goraichik I."/>
            <person name="Dimitrov K.M."/>
            <person name="Suarez D.L."/>
            <person name="Swayne D.E."/>
        </authorList>
    </citation>
    <scope>NUCLEOTIDE SEQUENCE [LARGE SCALE GENOMIC DNA]</scope>
    <source>
        <strain evidence="1 2">DSM 43828</strain>
    </source>
</reference>
<dbReference type="RefSeq" id="WP_033382127.1">
    <property type="nucleotide sequence ID" value="NZ_FWXV01000002.1"/>
</dbReference>
<proteinExistence type="predicted"/>
<evidence type="ECO:0000313" key="1">
    <source>
        <dbReference type="EMBL" id="SMC92939.1"/>
    </source>
</evidence>
<sequence>MDYLPDLVAAQCERAYKSEMAYERLAGEAGIGSEHASHLLRFAVQRIAEGTATTVDPYALASEWIRASHSRARP</sequence>
<keyword evidence="2" id="KW-1185">Reference proteome</keyword>
<protein>
    <submittedName>
        <fullName evidence="1">Uncharacterized protein</fullName>
    </submittedName>
</protein>
<dbReference type="AlphaFoldDB" id="A0A1W2D651"/>
<dbReference type="OrthoDB" id="3693365at2"/>
<dbReference type="Proteomes" id="UP000192674">
    <property type="component" value="Unassembled WGS sequence"/>
</dbReference>
<evidence type="ECO:0000313" key="2">
    <source>
        <dbReference type="Proteomes" id="UP000192674"/>
    </source>
</evidence>